<comment type="caution">
    <text evidence="1">The sequence shown here is derived from an EMBL/GenBank/DDBJ whole genome shotgun (WGS) entry which is preliminary data.</text>
</comment>
<dbReference type="RefSeq" id="WP_377768490.1">
    <property type="nucleotide sequence ID" value="NZ_JBHULB010000083.1"/>
</dbReference>
<evidence type="ECO:0008006" key="3">
    <source>
        <dbReference type="Google" id="ProtNLM"/>
    </source>
</evidence>
<organism evidence="1 2">
    <name type="scientific">Croceitalea marina</name>
    <dbReference type="NCBI Taxonomy" id="1775166"/>
    <lineage>
        <taxon>Bacteria</taxon>
        <taxon>Pseudomonadati</taxon>
        <taxon>Bacteroidota</taxon>
        <taxon>Flavobacteriia</taxon>
        <taxon>Flavobacteriales</taxon>
        <taxon>Flavobacteriaceae</taxon>
        <taxon>Croceitalea</taxon>
    </lineage>
</organism>
<sequence>MEQDSFISPELQEIFTRLTNVLERLRREYPNEMAMIFKDHSQVFSDYGWYIYDGCTVEDVLIILKLFNQEKSELAQKTIKEVFLNNLDEIENDLIKIIPESSHVIKEAFICHNSKLYYASTILYLSLTDGLANGKLFTKSYFEKIKKKNSAHFLLDIFTNKNPVNQKFNPKNSPKSELMRHGIMHGNSTEYGNETNSLKALSLLHYIAIRKYKLLN</sequence>
<dbReference type="Proteomes" id="UP001597526">
    <property type="component" value="Unassembled WGS sequence"/>
</dbReference>
<dbReference type="EMBL" id="JBHULB010000083">
    <property type="protein sequence ID" value="MFD2589010.1"/>
    <property type="molecule type" value="Genomic_DNA"/>
</dbReference>
<gene>
    <name evidence="1" type="ORF">ACFSQJ_18945</name>
</gene>
<keyword evidence="2" id="KW-1185">Reference proteome</keyword>
<evidence type="ECO:0000313" key="1">
    <source>
        <dbReference type="EMBL" id="MFD2589010.1"/>
    </source>
</evidence>
<reference evidence="2" key="1">
    <citation type="journal article" date="2019" name="Int. J. Syst. Evol. Microbiol.">
        <title>The Global Catalogue of Microorganisms (GCM) 10K type strain sequencing project: providing services to taxonomists for standard genome sequencing and annotation.</title>
        <authorList>
            <consortium name="The Broad Institute Genomics Platform"/>
            <consortium name="The Broad Institute Genome Sequencing Center for Infectious Disease"/>
            <person name="Wu L."/>
            <person name="Ma J."/>
        </authorList>
    </citation>
    <scope>NUCLEOTIDE SEQUENCE [LARGE SCALE GENOMIC DNA]</scope>
    <source>
        <strain evidence="2">KCTC 52368</strain>
    </source>
</reference>
<name>A0ABW5N028_9FLAO</name>
<evidence type="ECO:0000313" key="2">
    <source>
        <dbReference type="Proteomes" id="UP001597526"/>
    </source>
</evidence>
<proteinExistence type="predicted"/>
<protein>
    <recommendedName>
        <fullName evidence="3">DUF4145 domain-containing protein</fullName>
    </recommendedName>
</protein>
<accession>A0ABW5N028</accession>